<feature type="transmembrane region" description="Helical" evidence="1">
    <location>
        <begin position="99"/>
        <end position="119"/>
    </location>
</feature>
<evidence type="ECO:0000256" key="1">
    <source>
        <dbReference type="SAM" id="Phobius"/>
    </source>
</evidence>
<evidence type="ECO:0008006" key="4">
    <source>
        <dbReference type="Google" id="ProtNLM"/>
    </source>
</evidence>
<dbReference type="Proteomes" id="UP001586593">
    <property type="component" value="Unassembled WGS sequence"/>
</dbReference>
<keyword evidence="1" id="KW-0812">Transmembrane</keyword>
<organism evidence="2 3">
    <name type="scientific">Phialemonium thermophilum</name>
    <dbReference type="NCBI Taxonomy" id="223376"/>
    <lineage>
        <taxon>Eukaryota</taxon>
        <taxon>Fungi</taxon>
        <taxon>Dikarya</taxon>
        <taxon>Ascomycota</taxon>
        <taxon>Pezizomycotina</taxon>
        <taxon>Sordariomycetes</taxon>
        <taxon>Sordariomycetidae</taxon>
        <taxon>Cephalothecales</taxon>
        <taxon>Cephalothecaceae</taxon>
        <taxon>Phialemonium</taxon>
    </lineage>
</organism>
<sequence length="135" mass="15023">MRLVAMAPYVLVMIVGSVVTAVGYDRHWPWQAIVVVGYSFLGIQVAALPSIASTYAIDSYKPVTGSLFVTITVNKNLWGYGVSKFLTVWAEKSGFRPPILMNMALITLFSCCGIIFWFWGKKFRGMTAESFVHKS</sequence>
<evidence type="ECO:0000313" key="2">
    <source>
        <dbReference type="EMBL" id="KAL1834989.1"/>
    </source>
</evidence>
<keyword evidence="1" id="KW-1133">Transmembrane helix</keyword>
<keyword evidence="1" id="KW-0472">Membrane</keyword>
<accession>A0ABR3UZJ8</accession>
<comment type="caution">
    <text evidence="2">The sequence shown here is derived from an EMBL/GenBank/DDBJ whole genome shotgun (WGS) entry which is preliminary data.</text>
</comment>
<feature type="transmembrane region" description="Helical" evidence="1">
    <location>
        <begin position="6"/>
        <end position="24"/>
    </location>
</feature>
<dbReference type="EMBL" id="JAZHXJ010003674">
    <property type="protein sequence ID" value="KAL1834989.1"/>
    <property type="molecule type" value="Genomic_DNA"/>
</dbReference>
<gene>
    <name evidence="2" type="ORF">VTK73DRAFT_6509</name>
</gene>
<keyword evidence="3" id="KW-1185">Reference proteome</keyword>
<proteinExistence type="predicted"/>
<name>A0ABR3UZJ8_9PEZI</name>
<evidence type="ECO:0000313" key="3">
    <source>
        <dbReference type="Proteomes" id="UP001586593"/>
    </source>
</evidence>
<feature type="transmembrane region" description="Helical" evidence="1">
    <location>
        <begin position="36"/>
        <end position="57"/>
    </location>
</feature>
<reference evidence="2 3" key="1">
    <citation type="journal article" date="2024" name="Commun. Biol.">
        <title>Comparative genomic analysis of thermophilic fungi reveals convergent evolutionary adaptations and gene losses.</title>
        <authorList>
            <person name="Steindorff A.S."/>
            <person name="Aguilar-Pontes M.V."/>
            <person name="Robinson A.J."/>
            <person name="Andreopoulos B."/>
            <person name="LaButti K."/>
            <person name="Kuo A."/>
            <person name="Mondo S."/>
            <person name="Riley R."/>
            <person name="Otillar R."/>
            <person name="Haridas S."/>
            <person name="Lipzen A."/>
            <person name="Grimwood J."/>
            <person name="Schmutz J."/>
            <person name="Clum A."/>
            <person name="Reid I.D."/>
            <person name="Moisan M.C."/>
            <person name="Butler G."/>
            <person name="Nguyen T.T.M."/>
            <person name="Dewar K."/>
            <person name="Conant G."/>
            <person name="Drula E."/>
            <person name="Henrissat B."/>
            <person name="Hansel C."/>
            <person name="Singer S."/>
            <person name="Hutchinson M.I."/>
            <person name="de Vries R.P."/>
            <person name="Natvig D.O."/>
            <person name="Powell A.J."/>
            <person name="Tsang A."/>
            <person name="Grigoriev I.V."/>
        </authorList>
    </citation>
    <scope>NUCLEOTIDE SEQUENCE [LARGE SCALE GENOMIC DNA]</scope>
    <source>
        <strain evidence="2 3">ATCC 24622</strain>
    </source>
</reference>
<protein>
    <recommendedName>
        <fullName evidence="4">Major facilitator superfamily (MFS) profile domain-containing protein</fullName>
    </recommendedName>
</protein>